<dbReference type="InterPro" id="IPR042115">
    <property type="entry name" value="PriA_3primeBD_sf"/>
</dbReference>
<dbReference type="GO" id="GO:0043138">
    <property type="term" value="F:3'-5' DNA helicase activity"/>
    <property type="evidence" value="ECO:0007669"/>
    <property type="project" value="TreeGrafter"/>
</dbReference>
<sequence length="639" mass="70284">MYLVHVMPIARGVFADSLSYFSKDELPAGTIVSVPIRSRSVVAFVLGSEKASDAKAAIKASPFPLKRLERVRGAQVTTPAYMRAVHRTARYHATPPGLILEALIPKQILLAPPPLTGDIAVPEKTKEKKESSTLTSEPYRADTWMLQASDTDRAGTFRSVVRESFNKGKSVYVMVPTVEDALRMQLLLARGIEDRTFLFTGVLTPKKLTALWRNALTATNPILAIGTPQFLSLPRADWGTIIVERESARSYKTLARPFVDARIHAEYVARELGARLVLADTLVRPETFFYYEQGRYGALTPPSSTIVLPQQALSVDMHAYKAGNGTFRVISIELEDALRAELDRGGKAFIFVARKGLSPTTVCNDCGSIVRCTSCSAPVVLHRRGGDETRTFICHACGQTRPPEDACSVCGSWRFTLLGISTSRVAQELHERFPNAEILTLDSESTGTPAAIKRIATQFATTKKSILVGTEMALPHLPESVGVTAIASLDALLSVPDFRMTERIIRIAVHLRERAERAFIFQTRMPDHPTLAYVLAHNMRPFYREELAAREQFGYPPFGTFIKISVHGKGGAPVEARDGLAQALESYSPQSYETSVGDTVRAHLLLKLPAGAWPEKKLEGTLRSLSPAFIVKVDPDDLL</sequence>
<evidence type="ECO:0000256" key="1">
    <source>
        <dbReference type="ARBA" id="ARBA00022741"/>
    </source>
</evidence>
<dbReference type="GO" id="GO:0003677">
    <property type="term" value="F:DNA binding"/>
    <property type="evidence" value="ECO:0007669"/>
    <property type="project" value="UniProtKB-KW"/>
</dbReference>
<gene>
    <name evidence="5" type="ORF">A2675_01705</name>
</gene>
<keyword evidence="3" id="KW-0238">DNA-binding</keyword>
<keyword evidence="1" id="KW-0547">Nucleotide-binding</keyword>
<feature type="domain" description="Primosomal protein N' 3' DNA-binding" evidence="4">
    <location>
        <begin position="19"/>
        <end position="105"/>
    </location>
</feature>
<accession>A0A1G2S8B3</accession>
<reference evidence="5 6" key="1">
    <citation type="journal article" date="2016" name="Nat. Commun.">
        <title>Thousands of microbial genomes shed light on interconnected biogeochemical processes in an aquifer system.</title>
        <authorList>
            <person name="Anantharaman K."/>
            <person name="Brown C.T."/>
            <person name="Hug L.A."/>
            <person name="Sharon I."/>
            <person name="Castelle C.J."/>
            <person name="Probst A.J."/>
            <person name="Thomas B.C."/>
            <person name="Singh A."/>
            <person name="Wilkins M.J."/>
            <person name="Karaoz U."/>
            <person name="Brodie E.L."/>
            <person name="Williams K.H."/>
            <person name="Hubbard S.S."/>
            <person name="Banfield J.F."/>
        </authorList>
    </citation>
    <scope>NUCLEOTIDE SEQUENCE [LARGE SCALE GENOMIC DNA]</scope>
</reference>
<comment type="caution">
    <text evidence="5">The sequence shown here is derived from an EMBL/GenBank/DDBJ whole genome shotgun (WGS) entry which is preliminary data.</text>
</comment>
<evidence type="ECO:0000313" key="5">
    <source>
        <dbReference type="EMBL" id="OHA80812.1"/>
    </source>
</evidence>
<evidence type="ECO:0000256" key="3">
    <source>
        <dbReference type="ARBA" id="ARBA00023125"/>
    </source>
</evidence>
<name>A0A1G2S8B3_9BACT</name>
<dbReference type="InterPro" id="IPR027417">
    <property type="entry name" value="P-loop_NTPase"/>
</dbReference>
<dbReference type="Gene3D" id="3.40.50.300">
    <property type="entry name" value="P-loop containing nucleotide triphosphate hydrolases"/>
    <property type="match status" value="1"/>
</dbReference>
<dbReference type="PANTHER" id="PTHR30580">
    <property type="entry name" value="PRIMOSOMAL PROTEIN N"/>
    <property type="match status" value="1"/>
</dbReference>
<evidence type="ECO:0000256" key="2">
    <source>
        <dbReference type="ARBA" id="ARBA00022840"/>
    </source>
</evidence>
<dbReference type="Gene3D" id="3.40.1440.60">
    <property type="entry name" value="PriA, 3(prime) DNA-binding domain"/>
    <property type="match status" value="1"/>
</dbReference>
<dbReference type="InterPro" id="IPR041222">
    <property type="entry name" value="PriA_3primeBD"/>
</dbReference>
<evidence type="ECO:0000259" key="4">
    <source>
        <dbReference type="Pfam" id="PF17764"/>
    </source>
</evidence>
<dbReference type="AlphaFoldDB" id="A0A1G2S8B3"/>
<protein>
    <recommendedName>
        <fullName evidence="4">Primosomal protein N' 3' DNA-binding domain-containing protein</fullName>
    </recommendedName>
</protein>
<dbReference type="GO" id="GO:0006302">
    <property type="term" value="P:double-strand break repair"/>
    <property type="evidence" value="ECO:0007669"/>
    <property type="project" value="TreeGrafter"/>
</dbReference>
<proteinExistence type="predicted"/>
<dbReference type="Proteomes" id="UP000176997">
    <property type="component" value="Unassembled WGS sequence"/>
</dbReference>
<dbReference type="GO" id="GO:0006270">
    <property type="term" value="P:DNA replication initiation"/>
    <property type="evidence" value="ECO:0007669"/>
    <property type="project" value="TreeGrafter"/>
</dbReference>
<dbReference type="STRING" id="1802723.A2675_01705"/>
<dbReference type="GO" id="GO:0005524">
    <property type="term" value="F:ATP binding"/>
    <property type="evidence" value="ECO:0007669"/>
    <property type="project" value="UniProtKB-KW"/>
</dbReference>
<dbReference type="PANTHER" id="PTHR30580:SF0">
    <property type="entry name" value="PRIMOSOMAL PROTEIN N"/>
    <property type="match status" value="1"/>
</dbReference>
<dbReference type="GO" id="GO:0006310">
    <property type="term" value="P:DNA recombination"/>
    <property type="evidence" value="ECO:0007669"/>
    <property type="project" value="TreeGrafter"/>
</dbReference>
<evidence type="ECO:0000313" key="6">
    <source>
        <dbReference type="Proteomes" id="UP000176997"/>
    </source>
</evidence>
<dbReference type="EMBL" id="MHUS01000017">
    <property type="protein sequence ID" value="OHA80812.1"/>
    <property type="molecule type" value="Genomic_DNA"/>
</dbReference>
<keyword evidence="2" id="KW-0067">ATP-binding</keyword>
<dbReference type="Pfam" id="PF17764">
    <property type="entry name" value="PriA_3primeBD"/>
    <property type="match status" value="1"/>
</dbReference>
<organism evidence="5 6">
    <name type="scientific">Candidatus Yonathbacteria bacterium RIFCSPHIGHO2_01_FULL_51_10</name>
    <dbReference type="NCBI Taxonomy" id="1802723"/>
    <lineage>
        <taxon>Bacteria</taxon>
        <taxon>Candidatus Yonathiibacteriota</taxon>
    </lineage>
</organism>